<reference evidence="2 3" key="1">
    <citation type="submission" date="2016-10" db="EMBL/GenBank/DDBJ databases">
        <authorList>
            <person name="de Groot N.N."/>
        </authorList>
    </citation>
    <scope>NUCLEOTIDE SEQUENCE [LARGE SCALE GENOMIC DNA]</scope>
    <source>
        <strain evidence="2 3">DSM 19938</strain>
    </source>
</reference>
<dbReference type="Proteomes" id="UP000199532">
    <property type="component" value="Unassembled WGS sequence"/>
</dbReference>
<keyword evidence="3" id="KW-1185">Reference proteome</keyword>
<feature type="transmembrane region" description="Helical" evidence="1">
    <location>
        <begin position="125"/>
        <end position="145"/>
    </location>
</feature>
<proteinExistence type="predicted"/>
<keyword evidence="1" id="KW-0812">Transmembrane</keyword>
<evidence type="ECO:0000313" key="3">
    <source>
        <dbReference type="Proteomes" id="UP000199532"/>
    </source>
</evidence>
<evidence type="ECO:0000256" key="1">
    <source>
        <dbReference type="SAM" id="Phobius"/>
    </source>
</evidence>
<name>A0A1H6SPW9_9BACT</name>
<evidence type="ECO:0008006" key="4">
    <source>
        <dbReference type="Google" id="ProtNLM"/>
    </source>
</evidence>
<gene>
    <name evidence="2" type="ORF">SAMN04487995_1772</name>
</gene>
<evidence type="ECO:0000313" key="2">
    <source>
        <dbReference type="EMBL" id="SEI69988.1"/>
    </source>
</evidence>
<accession>A0A1H6SPW9</accession>
<protein>
    <recommendedName>
        <fullName evidence="4">SMODS and SLOG-associating 2TM effector domain-containing protein</fullName>
    </recommendedName>
</protein>
<keyword evidence="1" id="KW-0472">Membrane</keyword>
<dbReference type="OrthoDB" id="9896147at2"/>
<sequence>MNSTGGDAHLNWEIAKTEYEEALNQYRNTTLLRRQDIAFIITVQGAVISIIGSKMLMLDMSSLLLSAVAVFLLFIGLNNELRLSKYMEIYMDRAKEIESEFGLKLIISAYEVRHKKFEFSNSKTFPAFYIFLIVSWLFVWVKNFIL</sequence>
<dbReference type="EMBL" id="FNXY01000003">
    <property type="protein sequence ID" value="SEI69988.1"/>
    <property type="molecule type" value="Genomic_DNA"/>
</dbReference>
<feature type="transmembrane region" description="Helical" evidence="1">
    <location>
        <begin position="63"/>
        <end position="81"/>
    </location>
</feature>
<dbReference type="RefSeq" id="WP_090334815.1">
    <property type="nucleotide sequence ID" value="NZ_FNXY01000003.1"/>
</dbReference>
<keyword evidence="1" id="KW-1133">Transmembrane helix</keyword>
<organism evidence="2 3">
    <name type="scientific">Dyadobacter koreensis</name>
    <dbReference type="NCBI Taxonomy" id="408657"/>
    <lineage>
        <taxon>Bacteria</taxon>
        <taxon>Pseudomonadati</taxon>
        <taxon>Bacteroidota</taxon>
        <taxon>Cytophagia</taxon>
        <taxon>Cytophagales</taxon>
        <taxon>Spirosomataceae</taxon>
        <taxon>Dyadobacter</taxon>
    </lineage>
</organism>
<dbReference type="AlphaFoldDB" id="A0A1H6SPW9"/>